<dbReference type="EMBL" id="JAHGAV010000663">
    <property type="protein sequence ID" value="KAG6924102.1"/>
    <property type="molecule type" value="Genomic_DNA"/>
</dbReference>
<organism evidence="1 2">
    <name type="scientific">Chelydra serpentina</name>
    <name type="common">Snapping turtle</name>
    <name type="synonym">Testudo serpentina</name>
    <dbReference type="NCBI Taxonomy" id="8475"/>
    <lineage>
        <taxon>Eukaryota</taxon>
        <taxon>Metazoa</taxon>
        <taxon>Chordata</taxon>
        <taxon>Craniata</taxon>
        <taxon>Vertebrata</taxon>
        <taxon>Euteleostomi</taxon>
        <taxon>Archelosauria</taxon>
        <taxon>Testudinata</taxon>
        <taxon>Testudines</taxon>
        <taxon>Cryptodira</taxon>
        <taxon>Durocryptodira</taxon>
        <taxon>Americhelydia</taxon>
        <taxon>Chelydroidea</taxon>
        <taxon>Chelydridae</taxon>
        <taxon>Chelydra</taxon>
    </lineage>
</organism>
<dbReference type="AlphaFoldDB" id="A0A8T1S4R6"/>
<reference evidence="1 2" key="1">
    <citation type="journal article" date="2020" name="G3 (Bethesda)">
        <title>Draft Genome of the Common Snapping Turtle, Chelydra serpentina, a Model for Phenotypic Plasticity in Reptiles.</title>
        <authorList>
            <person name="Das D."/>
            <person name="Singh S.K."/>
            <person name="Bierstedt J."/>
            <person name="Erickson A."/>
            <person name="Galli G.L.J."/>
            <person name="Crossley D.A. 2nd"/>
            <person name="Rhen T."/>
        </authorList>
    </citation>
    <scope>NUCLEOTIDE SEQUENCE [LARGE SCALE GENOMIC DNA]</scope>
    <source>
        <strain evidence="1">KW</strain>
    </source>
</reference>
<evidence type="ECO:0000313" key="1">
    <source>
        <dbReference type="EMBL" id="KAG6924102.1"/>
    </source>
</evidence>
<gene>
    <name evidence="1" type="ORF">G0U57_018299</name>
</gene>
<protein>
    <submittedName>
        <fullName evidence="1">Uncharacterized protein</fullName>
    </submittedName>
</protein>
<sequence>ATAPYYGDDFESFQDLFKGVVESLDISLVQLPEFQHRFMDILQAPPSAKTDLPINDAIMEPAKIIWQTPATAPPSCKRSDKTYYVPAKGAEFVFIHPAPNSLVVEAVNQREKHHQS</sequence>
<keyword evidence="2" id="KW-1185">Reference proteome</keyword>
<name>A0A8T1S4R6_CHESE</name>
<feature type="non-terminal residue" evidence="1">
    <location>
        <position position="1"/>
    </location>
</feature>
<dbReference type="Gene3D" id="1.10.287.3160">
    <property type="match status" value="1"/>
</dbReference>
<evidence type="ECO:0000313" key="2">
    <source>
        <dbReference type="Proteomes" id="UP000765507"/>
    </source>
</evidence>
<dbReference type="Proteomes" id="UP000765507">
    <property type="component" value="Unassembled WGS sequence"/>
</dbReference>
<accession>A0A8T1S4R6</accession>
<proteinExistence type="predicted"/>
<comment type="caution">
    <text evidence="1">The sequence shown here is derived from an EMBL/GenBank/DDBJ whole genome shotgun (WGS) entry which is preliminary data.</text>
</comment>
<dbReference type="OrthoDB" id="9050450at2759"/>